<keyword evidence="4" id="KW-0029">Amino-acid transport</keyword>
<evidence type="ECO:0000256" key="5">
    <source>
        <dbReference type="ARBA" id="ARBA00022989"/>
    </source>
</evidence>
<accession>A0A318YK94</accession>
<feature type="transmembrane region" description="Helical" evidence="8">
    <location>
        <begin position="41"/>
        <end position="63"/>
    </location>
</feature>
<dbReference type="Pfam" id="PF00324">
    <property type="entry name" value="AA_permease"/>
    <property type="match status" value="1"/>
</dbReference>
<feature type="transmembrane region" description="Helical" evidence="8">
    <location>
        <begin position="467"/>
        <end position="488"/>
    </location>
</feature>
<proteinExistence type="predicted"/>
<dbReference type="InterPro" id="IPR050524">
    <property type="entry name" value="APC_YAT"/>
</dbReference>
<sequence length="610" mass="68135">MTNQVDTSEKLKQELFGFQIFFITLSVVIGSGIFTNNGMALAIAGPMGLILAVLIISIVVLAVNECIAELAQQFPVYNSIVEYVRTFVDEDFGWVIGLAYWYAYAATFASQTSMAATLLEYWGLATAWRVLICYVMVPVILFLLNMTGVFVSCVLEAMDTQLIGSQWYGVVETIGGFLKLVMIVAISIYIYTIADDVSSPSFEHGQGFSSNGQAQCYAIPLTAYAFQGIEVYAMTAFEARDGHALRWPARWTAYVAVVVYIMCTLGEVINVKWDDSALPKLHDGVSNSTLSATSNPGSSSSMIVIAALNTNNRSMAGFLNGCLLFSVFSAANTSLYVASRTLWGMAKHFPRSSTKELWVKKKLAILSEGTKVPVVSLLVSLLAFCWVPFLQLVDSSAVQQVVQVISISSSTAIMIVWAAICLAFIRYYYWFVLKKCEPRLRYHNRPEYIRLDEKYIAKGSLRILQPLQAWIGLIGCITIFAFSSATWWSETATVTEVAMAYGPHMVLFLIFIISKAFSKNKGWVKLTNDEWVLRNALDRLWIRKIDHHEESASERLKSVMKSLFSKLWEQFRDRQNNQQADGDVHHRSEGSTSAETNRQELLTISNDQPV</sequence>
<feature type="transmembrane region" description="Helical" evidence="8">
    <location>
        <begin position="370"/>
        <end position="389"/>
    </location>
</feature>
<evidence type="ECO:0000256" key="6">
    <source>
        <dbReference type="ARBA" id="ARBA00023136"/>
    </source>
</evidence>
<dbReference type="GO" id="GO:0015171">
    <property type="term" value="F:amino acid transmembrane transporter activity"/>
    <property type="evidence" value="ECO:0007669"/>
    <property type="project" value="TreeGrafter"/>
</dbReference>
<feature type="transmembrane region" description="Helical" evidence="8">
    <location>
        <begin position="167"/>
        <end position="191"/>
    </location>
</feature>
<keyword evidence="2" id="KW-0813">Transport</keyword>
<feature type="transmembrane region" description="Helical" evidence="8">
    <location>
        <begin position="500"/>
        <end position="517"/>
    </location>
</feature>
<dbReference type="Gene3D" id="1.20.1740.10">
    <property type="entry name" value="Amino acid/polyamine transporter I"/>
    <property type="match status" value="1"/>
</dbReference>
<dbReference type="OrthoDB" id="3900342at2759"/>
<evidence type="ECO:0000313" key="11">
    <source>
        <dbReference type="Proteomes" id="UP000247647"/>
    </source>
</evidence>
<dbReference type="PANTHER" id="PTHR43341">
    <property type="entry name" value="AMINO ACID PERMEASE"/>
    <property type="match status" value="1"/>
</dbReference>
<feature type="compositionally biased region" description="Polar residues" evidence="7">
    <location>
        <begin position="590"/>
        <end position="610"/>
    </location>
</feature>
<dbReference type="PANTHER" id="PTHR43341:SF9">
    <property type="entry name" value="DICARBOXYLIC AMINO ACID PERMEASE"/>
    <property type="match status" value="1"/>
</dbReference>
<protein>
    <submittedName>
        <fullName evidence="10">Amino acid transporter</fullName>
    </submittedName>
</protein>
<keyword evidence="11" id="KW-1185">Reference proteome</keyword>
<dbReference type="GeneID" id="37130257"/>
<feature type="transmembrane region" description="Helical" evidence="8">
    <location>
        <begin position="251"/>
        <end position="271"/>
    </location>
</feature>
<evidence type="ECO:0000256" key="1">
    <source>
        <dbReference type="ARBA" id="ARBA00004141"/>
    </source>
</evidence>
<dbReference type="AlphaFoldDB" id="A0A318YK94"/>
<comment type="subcellular location">
    <subcellularLocation>
        <location evidence="1">Membrane</location>
        <topology evidence="1">Multi-pass membrane protein</topology>
    </subcellularLocation>
</comment>
<dbReference type="EMBL" id="KZ821460">
    <property type="protein sequence ID" value="PYH34247.1"/>
    <property type="molecule type" value="Genomic_DNA"/>
</dbReference>
<feature type="region of interest" description="Disordered" evidence="7">
    <location>
        <begin position="576"/>
        <end position="610"/>
    </location>
</feature>
<evidence type="ECO:0000259" key="9">
    <source>
        <dbReference type="Pfam" id="PF00324"/>
    </source>
</evidence>
<keyword evidence="6 8" id="KW-0472">Membrane</keyword>
<organism evidence="10 11">
    <name type="scientific">Aspergillus neoniger (strain CBS 115656)</name>
    <dbReference type="NCBI Taxonomy" id="1448310"/>
    <lineage>
        <taxon>Eukaryota</taxon>
        <taxon>Fungi</taxon>
        <taxon>Dikarya</taxon>
        <taxon>Ascomycota</taxon>
        <taxon>Pezizomycotina</taxon>
        <taxon>Eurotiomycetes</taxon>
        <taxon>Eurotiomycetidae</taxon>
        <taxon>Eurotiales</taxon>
        <taxon>Aspergillaceae</taxon>
        <taxon>Aspergillus</taxon>
        <taxon>Aspergillus subgen. Circumdati</taxon>
    </lineage>
</organism>
<feature type="transmembrane region" description="Helical" evidence="8">
    <location>
        <begin position="131"/>
        <end position="155"/>
    </location>
</feature>
<evidence type="ECO:0000256" key="7">
    <source>
        <dbReference type="SAM" id="MobiDB-lite"/>
    </source>
</evidence>
<evidence type="ECO:0000256" key="3">
    <source>
        <dbReference type="ARBA" id="ARBA00022692"/>
    </source>
</evidence>
<name>A0A318YK94_ASPNB</name>
<feature type="transmembrane region" description="Helical" evidence="8">
    <location>
        <begin position="401"/>
        <end position="425"/>
    </location>
</feature>
<dbReference type="InterPro" id="IPR004841">
    <property type="entry name" value="AA-permease/SLC12A_dom"/>
</dbReference>
<dbReference type="InterPro" id="IPR004840">
    <property type="entry name" value="Amino_acid_permease_CS"/>
</dbReference>
<evidence type="ECO:0000313" key="10">
    <source>
        <dbReference type="EMBL" id="PYH34247.1"/>
    </source>
</evidence>
<gene>
    <name evidence="10" type="ORF">BO87DRAFT_436134</name>
</gene>
<feature type="transmembrane region" description="Helical" evidence="8">
    <location>
        <begin position="15"/>
        <end position="34"/>
    </location>
</feature>
<evidence type="ECO:0000256" key="4">
    <source>
        <dbReference type="ARBA" id="ARBA00022970"/>
    </source>
</evidence>
<dbReference type="PROSITE" id="PS00218">
    <property type="entry name" value="AMINO_ACID_PERMEASE_1"/>
    <property type="match status" value="1"/>
</dbReference>
<keyword evidence="5 8" id="KW-1133">Transmembrane helix</keyword>
<keyword evidence="3 8" id="KW-0812">Transmembrane</keyword>
<feature type="transmembrane region" description="Helical" evidence="8">
    <location>
        <begin position="318"/>
        <end position="338"/>
    </location>
</feature>
<reference evidence="10" key="1">
    <citation type="submission" date="2016-12" db="EMBL/GenBank/DDBJ databases">
        <title>The genomes of Aspergillus section Nigri reveals drivers in fungal speciation.</title>
        <authorList>
            <consortium name="DOE Joint Genome Institute"/>
            <person name="Vesth T.C."/>
            <person name="Nybo J."/>
            <person name="Theobald S."/>
            <person name="Brandl J."/>
            <person name="Frisvad J.C."/>
            <person name="Nielsen K.F."/>
            <person name="Lyhne E.K."/>
            <person name="Kogle M.E."/>
            <person name="Kuo A."/>
            <person name="Riley R."/>
            <person name="Clum A."/>
            <person name="Nolan M."/>
            <person name="Lipzen A."/>
            <person name="Salamov A."/>
            <person name="Henrissat B."/>
            <person name="Wiebenga A."/>
            <person name="De Vries R.P."/>
            <person name="Grigoriev I.V."/>
            <person name="Mortensen U.H."/>
            <person name="Andersen M.R."/>
            <person name="Baker S.E."/>
        </authorList>
    </citation>
    <scope>NUCLEOTIDE SEQUENCE [LARGE SCALE GENOMIC DNA]</scope>
    <source>
        <strain evidence="10">CBS 115656</strain>
    </source>
</reference>
<feature type="domain" description="Amino acid permease/ SLC12A" evidence="9">
    <location>
        <begin position="20"/>
        <end position="427"/>
    </location>
</feature>
<dbReference type="Proteomes" id="UP000247647">
    <property type="component" value="Unassembled WGS sequence"/>
</dbReference>
<evidence type="ECO:0000256" key="2">
    <source>
        <dbReference type="ARBA" id="ARBA00022448"/>
    </source>
</evidence>
<dbReference type="GO" id="GO:0016020">
    <property type="term" value="C:membrane"/>
    <property type="evidence" value="ECO:0007669"/>
    <property type="project" value="UniProtKB-SubCell"/>
</dbReference>
<evidence type="ECO:0000256" key="8">
    <source>
        <dbReference type="SAM" id="Phobius"/>
    </source>
</evidence>
<dbReference type="RefSeq" id="XP_025479725.1">
    <property type="nucleotide sequence ID" value="XM_025627801.1"/>
</dbReference>